<dbReference type="InterPro" id="IPR023298">
    <property type="entry name" value="ATPase_P-typ_TM_dom_sf"/>
</dbReference>
<protein>
    <submittedName>
        <fullName evidence="11">Haloacid dehalogenase family hydrolase domain-containing protein</fullName>
    </submittedName>
</protein>
<accession>A0ABQ7J7N3</accession>
<name>A0ABQ7J7N3_9APIC</name>
<keyword evidence="4" id="KW-0547">Nucleotide-binding</keyword>
<keyword evidence="7" id="KW-1278">Translocase</keyword>
<evidence type="ECO:0000313" key="11">
    <source>
        <dbReference type="EMBL" id="KAF8819995.1"/>
    </source>
</evidence>
<feature type="transmembrane region" description="Helical" evidence="10">
    <location>
        <begin position="523"/>
        <end position="542"/>
    </location>
</feature>
<proteinExistence type="predicted"/>
<keyword evidence="6" id="KW-0460">Magnesium</keyword>
<evidence type="ECO:0000256" key="4">
    <source>
        <dbReference type="ARBA" id="ARBA00022741"/>
    </source>
</evidence>
<sequence>MEYFGFCAVNGMNKFDAITTQSPNAEMKKYLGCCHEIEFVKRNDEISYAGNEIDVAMFLSSGYTYETTKKNGIPCILNPEKEDIRLVKRFEFNRDMMMMTVIVEECASNEFTAICKGSYEKVAEKCKPESIPTDFEQRTSELAMQGYYVLGVAKKCFDGSDVVSTLQRSSVEKDFTFGGLLLFKNDLKADTAHVLEEMKEGNIRNVMITGDNIYTACSISKESRLSFAKQIIYGDIEIPFGSVIWRSFPNKEIVSPISLLQRVSDVHEIDLAITGAALNSLLRTPYENLARKDELLGNFVGVNGKADAMRFLLPYTRIFARMKPAQKVEVVKLHMERSITGMCGDGANDAAALRVAHCGVAVATGSSSATIVAPFSSSDASINVAAEVIRQGRGALASAFAGYKRLIMYGQMLLAIRIFLYHSSLQISEIAWIFIDSFINVGFSLTILLSKSSSKLTPTRPTSKLLGLEIFCSLGLQILVLLGMIFGSMGLLGRENWFACKNFDVSQANLGEWWTMGDNFEGAVLATIGTFQMINMGFVFNYGFEYRKWWFKNYGLLALWAIFFAIMCAVLFSPPNYLSCLFRINCGDASLLTRWDALKDIGFTNSLFTPFSDFFPNPFAPPGCPCKDTIAYSGYLDTCEQEYVSCRAPHYNQTFHHNYIPYRFRWILFGVVMVGFAVAILAEWAVVYGPIRRLLRKRKQRKRQALEKDVLTRLHASVQ</sequence>
<evidence type="ECO:0000256" key="3">
    <source>
        <dbReference type="ARBA" id="ARBA00022723"/>
    </source>
</evidence>
<keyword evidence="2 10" id="KW-0812">Transmembrane</keyword>
<dbReference type="Proteomes" id="UP000823046">
    <property type="component" value="Unassembled WGS sequence"/>
</dbReference>
<evidence type="ECO:0000256" key="9">
    <source>
        <dbReference type="ARBA" id="ARBA00023136"/>
    </source>
</evidence>
<dbReference type="PANTHER" id="PTHR45630:SF11">
    <property type="entry name" value="CATION-TRANSPORTING P-TYPE ATPASE N-TERMINAL DOMAIN-CONTAINING PROTEIN"/>
    <property type="match status" value="1"/>
</dbReference>
<gene>
    <name evidence="11" type="ORF">IE077_000588</name>
</gene>
<dbReference type="Pfam" id="PF13246">
    <property type="entry name" value="Cation_ATPase"/>
    <property type="match status" value="1"/>
</dbReference>
<dbReference type="InterPro" id="IPR023214">
    <property type="entry name" value="HAD_sf"/>
</dbReference>
<evidence type="ECO:0000256" key="2">
    <source>
        <dbReference type="ARBA" id="ARBA00022692"/>
    </source>
</evidence>
<keyword evidence="9 10" id="KW-0472">Membrane</keyword>
<dbReference type="SUPFAM" id="SSF81665">
    <property type="entry name" value="Calcium ATPase, transmembrane domain M"/>
    <property type="match status" value="1"/>
</dbReference>
<comment type="subcellular location">
    <subcellularLocation>
        <location evidence="1">Membrane</location>
        <topology evidence="1">Multi-pass membrane protein</topology>
    </subcellularLocation>
</comment>
<keyword evidence="8 10" id="KW-1133">Transmembrane helix</keyword>
<keyword evidence="12" id="KW-1185">Reference proteome</keyword>
<dbReference type="InterPro" id="IPR006544">
    <property type="entry name" value="P-type_TPase_V"/>
</dbReference>
<dbReference type="EMBL" id="JADAQX010000521">
    <property type="protein sequence ID" value="KAF8819995.1"/>
    <property type="molecule type" value="Genomic_DNA"/>
</dbReference>
<dbReference type="InterPro" id="IPR036412">
    <property type="entry name" value="HAD-like_sf"/>
</dbReference>
<keyword evidence="5" id="KW-0067">ATP-binding</keyword>
<feature type="transmembrane region" description="Helical" evidence="10">
    <location>
        <begin position="470"/>
        <end position="492"/>
    </location>
</feature>
<evidence type="ECO:0000256" key="10">
    <source>
        <dbReference type="SAM" id="Phobius"/>
    </source>
</evidence>
<organism evidence="11 12">
    <name type="scientific">Cardiosporidium cionae</name>
    <dbReference type="NCBI Taxonomy" id="476202"/>
    <lineage>
        <taxon>Eukaryota</taxon>
        <taxon>Sar</taxon>
        <taxon>Alveolata</taxon>
        <taxon>Apicomplexa</taxon>
        <taxon>Aconoidasida</taxon>
        <taxon>Nephromycida</taxon>
        <taxon>Cardiosporidium</taxon>
    </lineage>
</organism>
<dbReference type="PANTHER" id="PTHR45630">
    <property type="entry name" value="CATION-TRANSPORTING ATPASE-RELATED"/>
    <property type="match status" value="1"/>
</dbReference>
<dbReference type="Gene3D" id="3.40.1110.10">
    <property type="entry name" value="Calcium-transporting ATPase, cytoplasmic domain N"/>
    <property type="match status" value="1"/>
</dbReference>
<feature type="transmembrane region" description="Helical" evidence="10">
    <location>
        <begin position="430"/>
        <end position="449"/>
    </location>
</feature>
<dbReference type="InterPro" id="IPR001757">
    <property type="entry name" value="P_typ_ATPase"/>
</dbReference>
<reference evidence="11 12" key="1">
    <citation type="journal article" date="2020" name="bioRxiv">
        <title>Metabolic contributions of an alphaproteobacterial endosymbiont in the apicomplexan Cardiosporidium cionae.</title>
        <authorList>
            <person name="Hunter E.S."/>
            <person name="Paight C.J."/>
            <person name="Lane C.E."/>
        </authorList>
    </citation>
    <scope>NUCLEOTIDE SEQUENCE [LARGE SCALE GENOMIC DNA]</scope>
    <source>
        <strain evidence="11">ESH_2018</strain>
    </source>
</reference>
<dbReference type="SUPFAM" id="SSF56784">
    <property type="entry name" value="HAD-like"/>
    <property type="match status" value="1"/>
</dbReference>
<feature type="transmembrane region" description="Helical" evidence="10">
    <location>
        <begin position="554"/>
        <end position="572"/>
    </location>
</feature>
<evidence type="ECO:0000256" key="7">
    <source>
        <dbReference type="ARBA" id="ARBA00022967"/>
    </source>
</evidence>
<dbReference type="NCBIfam" id="TIGR01494">
    <property type="entry name" value="ATPase_P-type"/>
    <property type="match status" value="1"/>
</dbReference>
<dbReference type="SUPFAM" id="SSF81660">
    <property type="entry name" value="Metal cation-transporting ATPase, ATP-binding domain N"/>
    <property type="match status" value="1"/>
</dbReference>
<evidence type="ECO:0000313" key="12">
    <source>
        <dbReference type="Proteomes" id="UP000823046"/>
    </source>
</evidence>
<keyword evidence="3" id="KW-0479">Metal-binding</keyword>
<comment type="caution">
    <text evidence="11">The sequence shown here is derived from an EMBL/GenBank/DDBJ whole genome shotgun (WGS) entry which is preliminary data.</text>
</comment>
<evidence type="ECO:0000256" key="8">
    <source>
        <dbReference type="ARBA" id="ARBA00022989"/>
    </source>
</evidence>
<dbReference type="Gene3D" id="3.40.50.1000">
    <property type="entry name" value="HAD superfamily/HAD-like"/>
    <property type="match status" value="1"/>
</dbReference>
<evidence type="ECO:0000256" key="5">
    <source>
        <dbReference type="ARBA" id="ARBA00022840"/>
    </source>
</evidence>
<dbReference type="GO" id="GO:0016787">
    <property type="term" value="F:hydrolase activity"/>
    <property type="evidence" value="ECO:0007669"/>
    <property type="project" value="UniProtKB-KW"/>
</dbReference>
<keyword evidence="11" id="KW-0378">Hydrolase</keyword>
<evidence type="ECO:0000256" key="1">
    <source>
        <dbReference type="ARBA" id="ARBA00004141"/>
    </source>
</evidence>
<dbReference type="InterPro" id="IPR023299">
    <property type="entry name" value="ATPase_P-typ_cyto_dom_N"/>
</dbReference>
<evidence type="ECO:0000256" key="6">
    <source>
        <dbReference type="ARBA" id="ARBA00022842"/>
    </source>
</evidence>
<feature type="transmembrane region" description="Helical" evidence="10">
    <location>
        <begin position="666"/>
        <end position="691"/>
    </location>
</feature>